<dbReference type="AlphaFoldDB" id="A0A699XKW1"/>
<accession>A0A699XKW1</accession>
<gene>
    <name evidence="1" type="ORF">Tci_931822</name>
</gene>
<reference evidence="1" key="1">
    <citation type="journal article" date="2019" name="Sci. Rep.">
        <title>Draft genome of Tanacetum cinerariifolium, the natural source of mosquito coil.</title>
        <authorList>
            <person name="Yamashiro T."/>
            <person name="Shiraishi A."/>
            <person name="Satake H."/>
            <person name="Nakayama K."/>
        </authorList>
    </citation>
    <scope>NUCLEOTIDE SEQUENCE</scope>
</reference>
<name>A0A699XKW1_TANCI</name>
<organism evidence="1">
    <name type="scientific">Tanacetum cinerariifolium</name>
    <name type="common">Dalmatian daisy</name>
    <name type="synonym">Chrysanthemum cinerariifolium</name>
    <dbReference type="NCBI Taxonomy" id="118510"/>
    <lineage>
        <taxon>Eukaryota</taxon>
        <taxon>Viridiplantae</taxon>
        <taxon>Streptophyta</taxon>
        <taxon>Embryophyta</taxon>
        <taxon>Tracheophyta</taxon>
        <taxon>Spermatophyta</taxon>
        <taxon>Magnoliopsida</taxon>
        <taxon>eudicotyledons</taxon>
        <taxon>Gunneridae</taxon>
        <taxon>Pentapetalae</taxon>
        <taxon>asterids</taxon>
        <taxon>campanulids</taxon>
        <taxon>Asterales</taxon>
        <taxon>Asteraceae</taxon>
        <taxon>Asteroideae</taxon>
        <taxon>Anthemideae</taxon>
        <taxon>Anthemidinae</taxon>
        <taxon>Tanacetum</taxon>
    </lineage>
</organism>
<sequence>RRHHHLHDHLRRDAAALQTYWYEPDDPGHRVDAVVEHHERHDPLGRSCDASHCSTGTGCR</sequence>
<evidence type="ECO:0000313" key="1">
    <source>
        <dbReference type="EMBL" id="GFD59853.1"/>
    </source>
</evidence>
<feature type="non-terminal residue" evidence="1">
    <location>
        <position position="1"/>
    </location>
</feature>
<protein>
    <submittedName>
        <fullName evidence="1">Uncharacterized protein</fullName>
    </submittedName>
</protein>
<proteinExistence type="predicted"/>
<dbReference type="EMBL" id="BKCJ011870133">
    <property type="protein sequence ID" value="GFD59853.1"/>
    <property type="molecule type" value="Genomic_DNA"/>
</dbReference>
<feature type="non-terminal residue" evidence="1">
    <location>
        <position position="60"/>
    </location>
</feature>
<comment type="caution">
    <text evidence="1">The sequence shown here is derived from an EMBL/GenBank/DDBJ whole genome shotgun (WGS) entry which is preliminary data.</text>
</comment>